<dbReference type="EMBL" id="AKWN02000311">
    <property type="protein sequence ID" value="EMP06721.1"/>
    <property type="molecule type" value="Genomic_DNA"/>
</dbReference>
<protein>
    <submittedName>
        <fullName evidence="1">Uncharacterized protein</fullName>
    </submittedName>
</protein>
<dbReference type="BioCyc" id="LINT1193029:G11R4-3311-MONOMER"/>
<proteinExistence type="predicted"/>
<evidence type="ECO:0000313" key="1">
    <source>
        <dbReference type="EMBL" id="EMP06721.1"/>
    </source>
</evidence>
<organism evidence="1 2">
    <name type="scientific">Leptospira interrogans serovar Pyrogenes str. 200701872</name>
    <dbReference type="NCBI Taxonomy" id="1193029"/>
    <lineage>
        <taxon>Bacteria</taxon>
        <taxon>Pseudomonadati</taxon>
        <taxon>Spirochaetota</taxon>
        <taxon>Spirochaetia</taxon>
        <taxon>Leptospirales</taxon>
        <taxon>Leptospiraceae</taxon>
        <taxon>Leptospira</taxon>
    </lineage>
</organism>
<dbReference type="Proteomes" id="UP000012117">
    <property type="component" value="Unassembled WGS sequence"/>
</dbReference>
<reference evidence="1 2" key="1">
    <citation type="submission" date="2013-01" db="EMBL/GenBank/DDBJ databases">
        <authorList>
            <person name="Harkins D.M."/>
            <person name="Durkin A.S."/>
            <person name="Brinkac L.M."/>
            <person name="Haft D.H."/>
            <person name="Selengut J.D."/>
            <person name="Sanka R."/>
            <person name="DePew J."/>
            <person name="Purushe J."/>
            <person name="Picardeau M."/>
            <person name="Werts C."/>
            <person name="Goarant C."/>
            <person name="Vinetz J.M."/>
            <person name="Sutton G.G."/>
            <person name="Nierman W.C."/>
            <person name="Fouts D.E."/>
        </authorList>
    </citation>
    <scope>NUCLEOTIDE SEQUENCE [LARGE SCALE GENOMIC DNA]</scope>
    <source>
        <strain evidence="1 2">200701872</strain>
    </source>
</reference>
<comment type="caution">
    <text evidence="1">The sequence shown here is derived from an EMBL/GenBank/DDBJ whole genome shotgun (WGS) entry which is preliminary data.</text>
</comment>
<name>M6ZKU1_LEPIR</name>
<accession>M6ZKU1</accession>
<gene>
    <name evidence="1" type="ORF">LEP1GSC124_3980</name>
</gene>
<evidence type="ECO:0000313" key="2">
    <source>
        <dbReference type="Proteomes" id="UP000012117"/>
    </source>
</evidence>
<sequence>MLSVLTQNGAEATFKALEYGAIDFCTETFQCVSIRSGRNW</sequence>
<dbReference type="AlphaFoldDB" id="M6ZKU1"/>